<dbReference type="SUPFAM" id="SSF50156">
    <property type="entry name" value="PDZ domain-like"/>
    <property type="match status" value="1"/>
</dbReference>
<dbReference type="InterPro" id="IPR001478">
    <property type="entry name" value="PDZ"/>
</dbReference>
<evidence type="ECO:0000313" key="6">
    <source>
        <dbReference type="EMBL" id="SDB18187.1"/>
    </source>
</evidence>
<dbReference type="Pfam" id="PF13365">
    <property type="entry name" value="Trypsin_2"/>
    <property type="match status" value="1"/>
</dbReference>
<evidence type="ECO:0000259" key="5">
    <source>
        <dbReference type="PROSITE" id="PS50106"/>
    </source>
</evidence>
<organism evidence="6 7">
    <name type="scientific">Eubacterium oxidoreducens</name>
    <dbReference type="NCBI Taxonomy" id="1732"/>
    <lineage>
        <taxon>Bacteria</taxon>
        <taxon>Bacillati</taxon>
        <taxon>Bacillota</taxon>
        <taxon>Clostridia</taxon>
        <taxon>Eubacteriales</taxon>
        <taxon>Eubacteriaceae</taxon>
        <taxon>Eubacterium</taxon>
    </lineage>
</organism>
<dbReference type="SMART" id="SM00228">
    <property type="entry name" value="PDZ"/>
    <property type="match status" value="1"/>
</dbReference>
<gene>
    <name evidence="6" type="ORF">SAMN02910417_01343</name>
</gene>
<feature type="region of interest" description="Disordered" evidence="4">
    <location>
        <begin position="90"/>
        <end position="124"/>
    </location>
</feature>
<dbReference type="InterPro" id="IPR009003">
    <property type="entry name" value="Peptidase_S1_PA"/>
</dbReference>
<evidence type="ECO:0000313" key="7">
    <source>
        <dbReference type="Proteomes" id="UP000199228"/>
    </source>
</evidence>
<dbReference type="Proteomes" id="UP000199228">
    <property type="component" value="Unassembled WGS sequence"/>
</dbReference>
<keyword evidence="7" id="KW-1185">Reference proteome</keyword>
<dbReference type="InterPro" id="IPR036034">
    <property type="entry name" value="PDZ_sf"/>
</dbReference>
<dbReference type="EMBL" id="FMXR01000009">
    <property type="protein sequence ID" value="SDB18187.1"/>
    <property type="molecule type" value="Genomic_DNA"/>
</dbReference>
<dbReference type="Pfam" id="PF17820">
    <property type="entry name" value="PDZ_6"/>
    <property type="match status" value="1"/>
</dbReference>
<dbReference type="PROSITE" id="PS50106">
    <property type="entry name" value="PDZ"/>
    <property type="match status" value="1"/>
</dbReference>
<feature type="domain" description="PDZ" evidence="5">
    <location>
        <begin position="363"/>
        <end position="440"/>
    </location>
</feature>
<evidence type="ECO:0000256" key="1">
    <source>
        <dbReference type="ARBA" id="ARBA00010541"/>
    </source>
</evidence>
<evidence type="ECO:0000256" key="4">
    <source>
        <dbReference type="SAM" id="MobiDB-lite"/>
    </source>
</evidence>
<dbReference type="PANTHER" id="PTHR43343:SF3">
    <property type="entry name" value="PROTEASE DO-LIKE 8, CHLOROPLASTIC"/>
    <property type="match status" value="1"/>
</dbReference>
<dbReference type="InterPro" id="IPR001940">
    <property type="entry name" value="Peptidase_S1C"/>
</dbReference>
<dbReference type="OrthoDB" id="9758917at2"/>
<reference evidence="6 7" key="1">
    <citation type="submission" date="2016-10" db="EMBL/GenBank/DDBJ databases">
        <authorList>
            <person name="de Groot N.N."/>
        </authorList>
    </citation>
    <scope>NUCLEOTIDE SEQUENCE [LARGE SCALE GENOMIC DNA]</scope>
    <source>
        <strain evidence="6 7">DSM 3217</strain>
    </source>
</reference>
<dbReference type="RefSeq" id="WP_090173518.1">
    <property type="nucleotide sequence ID" value="NZ_FMXR01000009.1"/>
</dbReference>
<dbReference type="InterPro" id="IPR051201">
    <property type="entry name" value="Chloro_Bact_Ser_Proteases"/>
</dbReference>
<dbReference type="GO" id="GO:0004252">
    <property type="term" value="F:serine-type endopeptidase activity"/>
    <property type="evidence" value="ECO:0007669"/>
    <property type="project" value="InterPro"/>
</dbReference>
<keyword evidence="3" id="KW-0378">Hydrolase</keyword>
<dbReference type="InterPro" id="IPR043504">
    <property type="entry name" value="Peptidase_S1_PA_chymotrypsin"/>
</dbReference>
<dbReference type="STRING" id="1732.SAMN02910417_01343"/>
<sequence length="458" mass="47145">MDNKFENNNFYQAGSPSDKIVDADEVTIEDIDGESVSQKTKKAKKIKMPKKPLLKKGTFGNKLMKCTAMAAAFGLVAGVVFTGSTSLLSSTQDTQTTSNTSATSLSNSDSTTVDSTDTSDSTTVTDVSTVVENVMPSIVAITTVSVEEYANMFGQSESYESEGAGSGIIISQDDDYLYIATNNHVVEGATSLTVQFVDDSTVSGEIQGTDSDSDLAVVKVAISDIDSATLSEIKVATLGDSDSIAVGDTAIAIGNALGYGQSVTTGVISAVDREVTTSDETTGESITNTLIQTDAAINPGNSGGALINANGEVIGINSSKYADTDVEGMGFAIPISDASPILQELIENGSTSDSSESGDAYLGIAGVDVTQDIAQNYNMPQGAYISQVVSGSAAEEAGLSEGMIVTAINGEEITSFEDLSSYISSASAGDTVTLTVAVANGQEYSTQDVEVTLGSKTN</sequence>
<name>A0A1G6BC43_EUBOX</name>
<dbReference type="SUPFAM" id="SSF50494">
    <property type="entry name" value="Trypsin-like serine proteases"/>
    <property type="match status" value="1"/>
</dbReference>
<dbReference type="GO" id="GO:0006508">
    <property type="term" value="P:proteolysis"/>
    <property type="evidence" value="ECO:0007669"/>
    <property type="project" value="UniProtKB-KW"/>
</dbReference>
<accession>A0A1G6BC43</accession>
<evidence type="ECO:0000256" key="3">
    <source>
        <dbReference type="ARBA" id="ARBA00022801"/>
    </source>
</evidence>
<dbReference type="Gene3D" id="2.40.10.10">
    <property type="entry name" value="Trypsin-like serine proteases"/>
    <property type="match status" value="2"/>
</dbReference>
<proteinExistence type="inferred from homology"/>
<protein>
    <submittedName>
        <fullName evidence="6">Serine protease Do</fullName>
    </submittedName>
</protein>
<dbReference type="PANTHER" id="PTHR43343">
    <property type="entry name" value="PEPTIDASE S12"/>
    <property type="match status" value="1"/>
</dbReference>
<dbReference type="PRINTS" id="PR00834">
    <property type="entry name" value="PROTEASES2C"/>
</dbReference>
<comment type="similarity">
    <text evidence="1">Belongs to the peptidase S1C family.</text>
</comment>
<dbReference type="InterPro" id="IPR041489">
    <property type="entry name" value="PDZ_6"/>
</dbReference>
<keyword evidence="2 6" id="KW-0645">Protease</keyword>
<evidence type="ECO:0000256" key="2">
    <source>
        <dbReference type="ARBA" id="ARBA00022670"/>
    </source>
</evidence>
<dbReference type="Gene3D" id="2.30.42.10">
    <property type="match status" value="1"/>
</dbReference>
<dbReference type="AlphaFoldDB" id="A0A1G6BC43"/>